<dbReference type="InterPro" id="IPR006073">
    <property type="entry name" value="GTP-bd"/>
</dbReference>
<dbReference type="RefSeq" id="XP_060291308.1">
    <property type="nucleotide sequence ID" value="XM_060438705.1"/>
</dbReference>
<dbReference type="EMBL" id="JAUIRO010000007">
    <property type="protein sequence ID" value="KAK0706214.1"/>
    <property type="molecule type" value="Genomic_DNA"/>
</dbReference>
<reference evidence="3" key="1">
    <citation type="submission" date="2023-06" db="EMBL/GenBank/DDBJ databases">
        <title>Genome-scale phylogeny and comparative genomics of the fungal order Sordariales.</title>
        <authorList>
            <consortium name="Lawrence Berkeley National Laboratory"/>
            <person name="Hensen N."/>
            <person name="Bonometti L."/>
            <person name="Westerberg I."/>
            <person name="Brannstrom I.O."/>
            <person name="Guillou S."/>
            <person name="Cros-Aarteil S."/>
            <person name="Calhoun S."/>
            <person name="Haridas S."/>
            <person name="Kuo A."/>
            <person name="Mondo S."/>
            <person name="Pangilinan J."/>
            <person name="Riley R."/>
            <person name="LaButti K."/>
            <person name="Andreopoulos B."/>
            <person name="Lipzen A."/>
            <person name="Chen C."/>
            <person name="Yanf M."/>
            <person name="Daum C."/>
            <person name="Ng V."/>
            <person name="Clum A."/>
            <person name="Steindorff A."/>
            <person name="Ohm R."/>
            <person name="Martin F."/>
            <person name="Silar P."/>
            <person name="Natvig D."/>
            <person name="Lalanne C."/>
            <person name="Gautier V."/>
            <person name="Ament-velasquez S.L."/>
            <person name="Kruys A."/>
            <person name="Hutchinson M.I."/>
            <person name="Powell A.J."/>
            <person name="Barry K."/>
            <person name="Miller A.N."/>
            <person name="Grigoriev I.V."/>
            <person name="Debuchy R."/>
            <person name="Gladieux P."/>
            <person name="Thoren M.H."/>
            <person name="Johannesson H."/>
        </authorList>
    </citation>
    <scope>NUCLEOTIDE SEQUENCE</scope>
    <source>
        <strain evidence="3">SMH2392-1A</strain>
    </source>
</reference>
<dbReference type="GeneID" id="85321975"/>
<evidence type="ECO:0000313" key="3">
    <source>
        <dbReference type="EMBL" id="KAK0706214.1"/>
    </source>
</evidence>
<feature type="region of interest" description="Disordered" evidence="1">
    <location>
        <begin position="191"/>
        <end position="211"/>
    </location>
</feature>
<evidence type="ECO:0000259" key="2">
    <source>
        <dbReference type="Pfam" id="PF01926"/>
    </source>
</evidence>
<dbReference type="InterPro" id="IPR027417">
    <property type="entry name" value="P-loop_NTPase"/>
</dbReference>
<dbReference type="Pfam" id="PF01926">
    <property type="entry name" value="MMR_HSR1"/>
    <property type="match status" value="1"/>
</dbReference>
<comment type="caution">
    <text evidence="3">The sequence shown here is derived from an EMBL/GenBank/DDBJ whole genome shotgun (WGS) entry which is preliminary data.</text>
</comment>
<dbReference type="Gene3D" id="3.40.50.300">
    <property type="entry name" value="P-loop containing nucleotide triphosphate hydrolases"/>
    <property type="match status" value="1"/>
</dbReference>
<gene>
    <name evidence="3" type="ORF">B0T26DRAFT_656389</name>
</gene>
<dbReference type="AlphaFoldDB" id="A0AA39ZZ02"/>
<proteinExistence type="predicted"/>
<name>A0AA39ZZ02_9PEZI</name>
<organism evidence="3 4">
    <name type="scientific">Lasiosphaeria miniovina</name>
    <dbReference type="NCBI Taxonomy" id="1954250"/>
    <lineage>
        <taxon>Eukaryota</taxon>
        <taxon>Fungi</taxon>
        <taxon>Dikarya</taxon>
        <taxon>Ascomycota</taxon>
        <taxon>Pezizomycotina</taxon>
        <taxon>Sordariomycetes</taxon>
        <taxon>Sordariomycetidae</taxon>
        <taxon>Sordariales</taxon>
        <taxon>Lasiosphaeriaceae</taxon>
        <taxon>Lasiosphaeria</taxon>
    </lineage>
</organism>
<dbReference type="SUPFAM" id="SSF52540">
    <property type="entry name" value="P-loop containing nucleoside triphosphate hydrolases"/>
    <property type="match status" value="1"/>
</dbReference>
<dbReference type="CDD" id="cd00882">
    <property type="entry name" value="Ras_like_GTPase"/>
    <property type="match status" value="1"/>
</dbReference>
<sequence length="211" mass="23799">MSIVDVVTIAVLGVTGAGKSTFVQRVTQDPSIVIGHSLRAETRTTASYKFEHNGIRYEIVDCPGFNDTVRPDSEILEDIVAWLHKAHGEGKLLSAVIYLHRISDTRVQGTTMTQFRVLQELCGDEFYRNLILGTTFWSRVSEEVGRDREANLLEVKNFFGEMKDEGARYMRIPDDREGCLAILENVSSNQRRQLKAQKERAEGKSFKDTAA</sequence>
<protein>
    <submittedName>
        <fullName evidence="3">P-loop containing nucleoside triphosphate hydrolase protein</fullName>
    </submittedName>
</protein>
<feature type="compositionally biased region" description="Basic and acidic residues" evidence="1">
    <location>
        <begin position="196"/>
        <end position="211"/>
    </location>
</feature>
<keyword evidence="3" id="KW-0378">Hydrolase</keyword>
<accession>A0AA39ZZ02</accession>
<feature type="non-terminal residue" evidence="3">
    <location>
        <position position="211"/>
    </location>
</feature>
<dbReference type="GO" id="GO:0016787">
    <property type="term" value="F:hydrolase activity"/>
    <property type="evidence" value="ECO:0007669"/>
    <property type="project" value="UniProtKB-KW"/>
</dbReference>
<feature type="domain" description="G" evidence="2">
    <location>
        <begin position="8"/>
        <end position="69"/>
    </location>
</feature>
<evidence type="ECO:0000313" key="4">
    <source>
        <dbReference type="Proteomes" id="UP001172101"/>
    </source>
</evidence>
<keyword evidence="4" id="KW-1185">Reference proteome</keyword>
<dbReference type="GO" id="GO:0005525">
    <property type="term" value="F:GTP binding"/>
    <property type="evidence" value="ECO:0007669"/>
    <property type="project" value="InterPro"/>
</dbReference>
<evidence type="ECO:0000256" key="1">
    <source>
        <dbReference type="SAM" id="MobiDB-lite"/>
    </source>
</evidence>
<dbReference type="Proteomes" id="UP001172101">
    <property type="component" value="Unassembled WGS sequence"/>
</dbReference>